<protein>
    <submittedName>
        <fullName evidence="2">Uncharacterized protein</fullName>
    </submittedName>
</protein>
<reference evidence="2 3" key="1">
    <citation type="journal article" date="2012" name="Genome Biol.">
        <title>Genome and low-iron response of an oceanic diatom adapted to chronic iron limitation.</title>
        <authorList>
            <person name="Lommer M."/>
            <person name="Specht M."/>
            <person name="Roy A.S."/>
            <person name="Kraemer L."/>
            <person name="Andreson R."/>
            <person name="Gutowska M.A."/>
            <person name="Wolf J."/>
            <person name="Bergner S.V."/>
            <person name="Schilhabel M.B."/>
            <person name="Klostermeier U.C."/>
            <person name="Beiko R.G."/>
            <person name="Rosenstiel P."/>
            <person name="Hippler M."/>
            <person name="Laroche J."/>
        </authorList>
    </citation>
    <scope>NUCLEOTIDE SEQUENCE [LARGE SCALE GENOMIC DNA]</scope>
    <source>
        <strain evidence="2 3">CCMP1005</strain>
    </source>
</reference>
<keyword evidence="3" id="KW-1185">Reference proteome</keyword>
<name>K0TGX1_THAOC</name>
<proteinExistence type="predicted"/>
<gene>
    <name evidence="2" type="ORF">THAOC_00113</name>
</gene>
<accession>K0TGX1</accession>
<evidence type="ECO:0000313" key="2">
    <source>
        <dbReference type="EMBL" id="EJK78013.1"/>
    </source>
</evidence>
<organism evidence="2 3">
    <name type="scientific">Thalassiosira oceanica</name>
    <name type="common">Marine diatom</name>
    <dbReference type="NCBI Taxonomy" id="159749"/>
    <lineage>
        <taxon>Eukaryota</taxon>
        <taxon>Sar</taxon>
        <taxon>Stramenopiles</taxon>
        <taxon>Ochrophyta</taxon>
        <taxon>Bacillariophyta</taxon>
        <taxon>Coscinodiscophyceae</taxon>
        <taxon>Thalassiosirophycidae</taxon>
        <taxon>Thalassiosirales</taxon>
        <taxon>Thalassiosiraceae</taxon>
        <taxon>Thalassiosira</taxon>
    </lineage>
</organism>
<evidence type="ECO:0000313" key="3">
    <source>
        <dbReference type="Proteomes" id="UP000266841"/>
    </source>
</evidence>
<sequence length="101" mass="10931">MKATSSCLWYIEEGSSSQNRWPSSKLPGARPPPPMTSSDPTLAAATQRIFAGVCKAEQLPGSPHERSDLGDDIRVDVGQIDPGRNDDFKVDRQHLVVSPAT</sequence>
<evidence type="ECO:0000256" key="1">
    <source>
        <dbReference type="SAM" id="MobiDB-lite"/>
    </source>
</evidence>
<comment type="caution">
    <text evidence="2">The sequence shown here is derived from an EMBL/GenBank/DDBJ whole genome shotgun (WGS) entry which is preliminary data.</text>
</comment>
<dbReference type="Proteomes" id="UP000266841">
    <property type="component" value="Unassembled WGS sequence"/>
</dbReference>
<dbReference type="EMBL" id="AGNL01000118">
    <property type="protein sequence ID" value="EJK78013.1"/>
    <property type="molecule type" value="Genomic_DNA"/>
</dbReference>
<feature type="region of interest" description="Disordered" evidence="1">
    <location>
        <begin position="14"/>
        <end position="40"/>
    </location>
</feature>
<dbReference type="AlphaFoldDB" id="K0TGX1"/>